<evidence type="ECO:0000256" key="2">
    <source>
        <dbReference type="ARBA" id="ARBA00023277"/>
    </source>
</evidence>
<dbReference type="RefSeq" id="WP_274052522.1">
    <property type="nucleotide sequence ID" value="NZ_CP059693.1"/>
</dbReference>
<keyword evidence="1" id="KW-0624">Polysaccharide degradation</keyword>
<dbReference type="PANTHER" id="PTHR43772:SF2">
    <property type="entry name" value="PUTATIVE (AFU_ORTHOLOGUE AFUA_2G04480)-RELATED"/>
    <property type="match status" value="1"/>
</dbReference>
<keyword evidence="5" id="KW-1185">Reference proteome</keyword>
<keyword evidence="2" id="KW-0119">Carbohydrate metabolism</keyword>
<proteinExistence type="predicted"/>
<feature type="domain" description="Glucosamine inositolphosphorylceramide transferase 1 N-terminal" evidence="3">
    <location>
        <begin position="316"/>
        <end position="531"/>
    </location>
</feature>
<reference evidence="4 5" key="1">
    <citation type="journal article" date="2022" name="Mar. Drugs">
        <title>Bioassay-Guided Fractionation Leads to the Detection of Cholic Acid Generated by the Rare Thalassomonas sp.</title>
        <authorList>
            <person name="Pheiffer F."/>
            <person name="Schneider Y.K."/>
            <person name="Hansen E.H."/>
            <person name="Andersen J.H."/>
            <person name="Isaksson J."/>
            <person name="Busche T."/>
            <person name="R C."/>
            <person name="Kalinowski J."/>
            <person name="Zyl L.V."/>
            <person name="Trindade M."/>
        </authorList>
    </citation>
    <scope>NUCLEOTIDE SEQUENCE [LARGE SCALE GENOMIC DNA]</scope>
    <source>
        <strain evidence="4 5">A5K-61T</strain>
    </source>
</reference>
<dbReference type="SUPFAM" id="SSF75005">
    <property type="entry name" value="Arabinanase/levansucrase/invertase"/>
    <property type="match status" value="1"/>
</dbReference>
<accession>A0ABY7VHW2</accession>
<organism evidence="4 5">
    <name type="scientific">Thalassomonas haliotis</name>
    <dbReference type="NCBI Taxonomy" id="485448"/>
    <lineage>
        <taxon>Bacteria</taxon>
        <taxon>Pseudomonadati</taxon>
        <taxon>Pseudomonadota</taxon>
        <taxon>Gammaproteobacteria</taxon>
        <taxon>Alteromonadales</taxon>
        <taxon>Colwelliaceae</taxon>
        <taxon>Thalassomonas</taxon>
    </lineage>
</organism>
<dbReference type="PANTHER" id="PTHR43772">
    <property type="entry name" value="ENDO-1,4-BETA-XYLANASE"/>
    <property type="match status" value="1"/>
</dbReference>
<dbReference type="Pfam" id="PF24793">
    <property type="entry name" value="GINT1_N"/>
    <property type="match status" value="1"/>
</dbReference>
<dbReference type="InterPro" id="IPR052176">
    <property type="entry name" value="Glycosyl_Hydrlase_43_Enz"/>
</dbReference>
<keyword evidence="1" id="KW-0858">Xylan degradation</keyword>
<sequence length="561" mass="65094">MKNNKLKVGLLISSYQVDAWFAKTVEQLLACTYAQVDLVIIRQENPQAQQLNHRKAKLIKNSKKLCRLLLNKAADFTYRILMEKHPQITDACARVDLRPALEQLAALTLSTQTGNSGDSDARAIAEEQLDVIISDDSRALSDKLLSAARHGVWALHHGDNLLKRAGPPAYWQAQGNWSETTEVKLVKLGPDGDQALYRSYSATDHMSFTHHKNSEYWKSSMFVSRVLEKLHRMGEEAFYQEIAADNLHPEFDTGQVFTSPTTREKLNIAAKKLQDKVTILFKKSFYCPQWFLLYDLKPGLSKNFSRYKKITPPKDRFWADPHIISADNKYYIFIEEYMLASKKGHIAVIEMDHRGKHKFPVKVLEKDHHLSYPYVFMVDGDYYMIPETASNRTIELYKSTEFPFNWQWQKNLMEDVYAVDTTLYFDQQRWWLFTNMVDTKGASSLDELFVFYSDDFRSGNWQSHQQNPVISDVRKARPAGAIFEMNGNLYRPSQNCAHRYGFGFNINHITALTPEKYREVTVSEVKPNWQKHLQATHTFNKSGDLQMIDVLVNRFRFRKNN</sequence>
<dbReference type="InterPro" id="IPR023296">
    <property type="entry name" value="Glyco_hydro_beta-prop_sf"/>
</dbReference>
<dbReference type="EMBL" id="CP059693">
    <property type="protein sequence ID" value="WDE12252.1"/>
    <property type="molecule type" value="Genomic_DNA"/>
</dbReference>
<evidence type="ECO:0000256" key="1">
    <source>
        <dbReference type="ARBA" id="ARBA00022651"/>
    </source>
</evidence>
<name>A0ABY7VHW2_9GAMM</name>
<evidence type="ECO:0000259" key="3">
    <source>
        <dbReference type="Pfam" id="PF24793"/>
    </source>
</evidence>
<protein>
    <recommendedName>
        <fullName evidence="3">Glucosamine inositolphosphorylceramide transferase 1 N-terminal domain-containing protein</fullName>
    </recommendedName>
</protein>
<dbReference type="InterPro" id="IPR056442">
    <property type="entry name" value="GINT1_N"/>
</dbReference>
<evidence type="ECO:0000313" key="5">
    <source>
        <dbReference type="Proteomes" id="UP001215231"/>
    </source>
</evidence>
<dbReference type="Proteomes" id="UP001215231">
    <property type="component" value="Chromosome"/>
</dbReference>
<dbReference type="Gene3D" id="2.115.10.20">
    <property type="entry name" value="Glycosyl hydrolase domain, family 43"/>
    <property type="match status" value="1"/>
</dbReference>
<gene>
    <name evidence="4" type="ORF">H3N35_01840</name>
</gene>
<evidence type="ECO:0000313" key="4">
    <source>
        <dbReference type="EMBL" id="WDE12252.1"/>
    </source>
</evidence>